<evidence type="ECO:0000313" key="3">
    <source>
        <dbReference type="Proteomes" id="UP001642464"/>
    </source>
</evidence>
<feature type="compositionally biased region" description="Basic residues" evidence="1">
    <location>
        <begin position="37"/>
        <end position="56"/>
    </location>
</feature>
<keyword evidence="3" id="KW-1185">Reference proteome</keyword>
<feature type="compositionally biased region" description="Basic and acidic residues" evidence="1">
    <location>
        <begin position="24"/>
        <end position="36"/>
    </location>
</feature>
<protein>
    <submittedName>
        <fullName evidence="2">Uncharacterized protein</fullName>
    </submittedName>
</protein>
<feature type="region of interest" description="Disordered" evidence="1">
    <location>
        <begin position="231"/>
        <end position="282"/>
    </location>
</feature>
<sequence>MNERDQKSTDYCSAVVSGAYSDETGDHDHAKSEKDTRSKKKMKEPPRTPKRRAHGKTKPDDANQTPKGGKVMPDKVAGRPVHLKGMSASGNVPRRSAEKPPPPAPLNASDFAERVSEGDGGSSDREPLSDASSLFSHHTPELPEAEAAPLVKMTPGSEPDDKAFTLYSPHWAKKLDLPKGFEWSLRQDKNNEWVLECGDSKHKPRHVSKALASSHAESMLEDDLVNLIVQDGKTEKKDNEDEEVPPPLQINEAPGASGGHTSASVMVPTAKSTASPREPVDE</sequence>
<accession>A0ABP0JWT7</accession>
<proteinExistence type="predicted"/>
<dbReference type="Proteomes" id="UP001642464">
    <property type="component" value="Unassembled WGS sequence"/>
</dbReference>
<gene>
    <name evidence="2" type="ORF">SCF082_LOCUS14301</name>
</gene>
<organism evidence="2 3">
    <name type="scientific">Durusdinium trenchii</name>
    <dbReference type="NCBI Taxonomy" id="1381693"/>
    <lineage>
        <taxon>Eukaryota</taxon>
        <taxon>Sar</taxon>
        <taxon>Alveolata</taxon>
        <taxon>Dinophyceae</taxon>
        <taxon>Suessiales</taxon>
        <taxon>Symbiodiniaceae</taxon>
        <taxon>Durusdinium</taxon>
    </lineage>
</organism>
<evidence type="ECO:0000256" key="1">
    <source>
        <dbReference type="SAM" id="MobiDB-lite"/>
    </source>
</evidence>
<evidence type="ECO:0000313" key="2">
    <source>
        <dbReference type="EMBL" id="CAK9018940.1"/>
    </source>
</evidence>
<feature type="compositionally biased region" description="Polar residues" evidence="1">
    <location>
        <begin position="259"/>
        <end position="275"/>
    </location>
</feature>
<feature type="non-terminal residue" evidence="2">
    <location>
        <position position="282"/>
    </location>
</feature>
<feature type="compositionally biased region" description="Basic and acidic residues" evidence="1">
    <location>
        <begin position="111"/>
        <end position="128"/>
    </location>
</feature>
<name>A0ABP0JWT7_9DINO</name>
<comment type="caution">
    <text evidence="2">The sequence shown here is derived from an EMBL/GenBank/DDBJ whole genome shotgun (WGS) entry which is preliminary data.</text>
</comment>
<dbReference type="EMBL" id="CAXAMM010008938">
    <property type="protein sequence ID" value="CAK9018940.1"/>
    <property type="molecule type" value="Genomic_DNA"/>
</dbReference>
<feature type="region of interest" description="Disordered" evidence="1">
    <location>
        <begin position="1"/>
        <end position="162"/>
    </location>
</feature>
<reference evidence="2 3" key="1">
    <citation type="submission" date="2024-02" db="EMBL/GenBank/DDBJ databases">
        <authorList>
            <person name="Chen Y."/>
            <person name="Shah S."/>
            <person name="Dougan E. K."/>
            <person name="Thang M."/>
            <person name="Chan C."/>
        </authorList>
    </citation>
    <scope>NUCLEOTIDE SEQUENCE [LARGE SCALE GENOMIC DNA]</scope>
</reference>